<dbReference type="KEGG" id="dcr:108197374"/>
<sequence>MVKESSGVMAKPAWLEGLLSETFFDACELHQTTRKNEKNILCLICCQSLCPHCLPHHHSHPVLQVRRYVYQDVIRLEDLEKLIDCSHIQPYTINKAKVIFLKPRAQSKSSYKGSGNNTCFTCERFLQEPFHLCSLSCKVQNMVNQGDDVSSITYGFDESEFHFSQFQGLEMDHSSPSNLENPSHEFEGSSCNGHDRGSSEYPQQMMLSFHNRRKGAPQRSPLA</sequence>
<dbReference type="Proteomes" id="UP000077755">
    <property type="component" value="Chromosome 1"/>
</dbReference>
<dbReference type="EMBL" id="CP093343">
    <property type="protein sequence ID" value="WOG81567.1"/>
    <property type="molecule type" value="Genomic_DNA"/>
</dbReference>
<organism evidence="2 3">
    <name type="scientific">Daucus carota subsp. sativus</name>
    <name type="common">Carrot</name>
    <dbReference type="NCBI Taxonomy" id="79200"/>
    <lineage>
        <taxon>Eukaryota</taxon>
        <taxon>Viridiplantae</taxon>
        <taxon>Streptophyta</taxon>
        <taxon>Embryophyta</taxon>
        <taxon>Tracheophyta</taxon>
        <taxon>Spermatophyta</taxon>
        <taxon>Magnoliopsida</taxon>
        <taxon>eudicotyledons</taxon>
        <taxon>Gunneridae</taxon>
        <taxon>Pentapetalae</taxon>
        <taxon>asterids</taxon>
        <taxon>campanulids</taxon>
        <taxon>Apiales</taxon>
        <taxon>Apiaceae</taxon>
        <taxon>Apioideae</taxon>
        <taxon>Scandiceae</taxon>
        <taxon>Daucinae</taxon>
        <taxon>Daucus</taxon>
        <taxon>Daucus sect. Daucus</taxon>
    </lineage>
</organism>
<evidence type="ECO:0000313" key="2">
    <source>
        <dbReference type="EMBL" id="WOG81567.1"/>
    </source>
</evidence>
<reference evidence="2" key="2">
    <citation type="submission" date="2022-03" db="EMBL/GenBank/DDBJ databases">
        <title>Draft title - Genomic analysis of global carrot germplasm unveils the trajectory of domestication and the origin of high carotenoid orange carrot.</title>
        <authorList>
            <person name="Iorizzo M."/>
            <person name="Ellison S."/>
            <person name="Senalik D."/>
            <person name="Macko-Podgorni A."/>
            <person name="Grzebelus D."/>
            <person name="Bostan H."/>
            <person name="Rolling W."/>
            <person name="Curaba J."/>
            <person name="Simon P."/>
        </authorList>
    </citation>
    <scope>NUCLEOTIDE SEQUENCE</scope>
    <source>
        <tissue evidence="2">Leaf</tissue>
    </source>
</reference>
<feature type="region of interest" description="Disordered" evidence="1">
    <location>
        <begin position="170"/>
        <end position="201"/>
    </location>
</feature>
<reference evidence="2" key="1">
    <citation type="journal article" date="2016" name="Nat. Genet.">
        <title>A high-quality carrot genome assembly provides new insights into carotenoid accumulation and asterid genome evolution.</title>
        <authorList>
            <person name="Iorizzo M."/>
            <person name="Ellison S."/>
            <person name="Senalik D."/>
            <person name="Zeng P."/>
            <person name="Satapoomin P."/>
            <person name="Huang J."/>
            <person name="Bowman M."/>
            <person name="Iovene M."/>
            <person name="Sanseverino W."/>
            <person name="Cavagnaro P."/>
            <person name="Yildiz M."/>
            <person name="Macko-Podgorni A."/>
            <person name="Moranska E."/>
            <person name="Grzebelus E."/>
            <person name="Grzebelus D."/>
            <person name="Ashrafi H."/>
            <person name="Zheng Z."/>
            <person name="Cheng S."/>
            <person name="Spooner D."/>
            <person name="Van Deynze A."/>
            <person name="Simon P."/>
        </authorList>
    </citation>
    <scope>NUCLEOTIDE SEQUENCE</scope>
    <source>
        <tissue evidence="2">Leaf</tissue>
    </source>
</reference>
<accession>A0AAF0W1L5</accession>
<dbReference type="PANTHER" id="PTHR31065">
    <property type="entry name" value="PLATZ TRANSCRIPTION FACTOR FAMILY PROTEIN"/>
    <property type="match status" value="1"/>
</dbReference>
<dbReference type="AlphaFoldDB" id="A0AAF0W1L5"/>
<evidence type="ECO:0000313" key="3">
    <source>
        <dbReference type="Proteomes" id="UP000077755"/>
    </source>
</evidence>
<evidence type="ECO:0008006" key="4">
    <source>
        <dbReference type="Google" id="ProtNLM"/>
    </source>
</evidence>
<gene>
    <name evidence="2" type="ORF">DCAR_0100718</name>
</gene>
<evidence type="ECO:0000256" key="1">
    <source>
        <dbReference type="SAM" id="MobiDB-lite"/>
    </source>
</evidence>
<name>A0AAF0W1L5_DAUCS</name>
<dbReference type="InterPro" id="IPR006734">
    <property type="entry name" value="PLATZ"/>
</dbReference>
<feature type="compositionally biased region" description="Basic and acidic residues" evidence="1">
    <location>
        <begin position="182"/>
        <end position="198"/>
    </location>
</feature>
<dbReference type="PANTHER" id="PTHR31065:SF46">
    <property type="entry name" value="PLATZ TRANSCRIPTION FACTOR FAMILY PROTEIN-RELATED"/>
    <property type="match status" value="1"/>
</dbReference>
<dbReference type="Pfam" id="PF04640">
    <property type="entry name" value="PLATZ"/>
    <property type="match status" value="1"/>
</dbReference>
<protein>
    <recommendedName>
        <fullName evidence="4">B box-type domain-containing protein</fullName>
    </recommendedName>
</protein>
<proteinExistence type="predicted"/>
<keyword evidence="3" id="KW-1185">Reference proteome</keyword>